<evidence type="ECO:0000256" key="2">
    <source>
        <dbReference type="ARBA" id="ARBA00008340"/>
    </source>
</evidence>
<keyword evidence="4 7" id="KW-0175">Coiled coil</keyword>
<comment type="similarity">
    <text evidence="2">Belongs to the CLUAP1 family.</text>
</comment>
<keyword evidence="3" id="KW-0970">Cilium biogenesis/degradation</keyword>
<dbReference type="GO" id="GO:0005929">
    <property type="term" value="C:cilium"/>
    <property type="evidence" value="ECO:0007669"/>
    <property type="project" value="UniProtKB-SubCell"/>
</dbReference>
<keyword evidence="6" id="KW-0966">Cell projection</keyword>
<evidence type="ECO:0000313" key="9">
    <source>
        <dbReference type="EMBL" id="CEL64168.1"/>
    </source>
</evidence>
<dbReference type="PANTHER" id="PTHR21547">
    <property type="entry name" value="CLUSTERIN ASSOCIATED PROTEIN 1"/>
    <property type="match status" value="1"/>
</dbReference>
<keyword evidence="5" id="KW-0969">Cilium</keyword>
<dbReference type="GO" id="GO:0060271">
    <property type="term" value="P:cilium assembly"/>
    <property type="evidence" value="ECO:0007669"/>
    <property type="project" value="TreeGrafter"/>
</dbReference>
<sequence length="600" mass="67720">MASIYHVRHLNGLLLALGFTDPPLSYRQFSSGPSFMSVANVLRWLTLRCSGVNELPNWPLDKEEDRVTFVEHTAELLARCANFCLDIESIYAAETDAVKELIRLSRTLLIAVQGARQRTELRPSPSDVPEKPQESASMSHALAVITAPRADSAEKSAGQSNGASRVEEFVLATKLQQLKNARSAASQLVDTGASLLQALGRHRRPERALLRRRVREFLQRLGLHLDGGADIEQEQIRMQLEEQLRRAKSDLQNTQRACLDLEDELTQDSDRAEKRLQSLQHLKPAFLEDRKKLMAELQETYDVYIACVRNERYLEMETEERQAKIREGLLEQQKLLQNLQQKIKEEAAAAVDCLFDGDTSEEEGDPEGEGQSRNSVRGKRRTTRASPRNDEAEENGEAGRQRLSEAPLRRQLRRRGDGEMIESDGSEEGYSGGRRHHGADSHPVFVLWFFIFAPVPAFEETRFLAVLSVLFNQVPRRRHPADRRPADASPACGEHSLASSCSKQDQDDSLFGSDGSFSEEERPEPGKTSDELDSQLFPQTDSRRASGKKRDKPPSLDFHTLLNIGKDTSDESESDEVLTATERRRAKEKAFRDEMEESLF</sequence>
<dbReference type="EMBL" id="LN714474">
    <property type="protein sequence ID" value="CEL64168.1"/>
    <property type="molecule type" value="Genomic_DNA"/>
</dbReference>
<evidence type="ECO:0000256" key="5">
    <source>
        <dbReference type="ARBA" id="ARBA00023069"/>
    </source>
</evidence>
<feature type="compositionally biased region" description="Basic and acidic residues" evidence="8">
    <location>
        <begin position="581"/>
        <end position="593"/>
    </location>
</feature>
<gene>
    <name evidence="9" type="ORF">BN1204_000820</name>
</gene>
<evidence type="ECO:0000256" key="4">
    <source>
        <dbReference type="ARBA" id="ARBA00023054"/>
    </source>
</evidence>
<evidence type="ECO:0000256" key="7">
    <source>
        <dbReference type="SAM" id="Coils"/>
    </source>
</evidence>
<protein>
    <submittedName>
        <fullName evidence="9">Clusterin-associated protein 1, putative</fullName>
    </submittedName>
</protein>
<evidence type="ECO:0000256" key="3">
    <source>
        <dbReference type="ARBA" id="ARBA00022794"/>
    </source>
</evidence>
<dbReference type="PANTHER" id="PTHR21547:SF0">
    <property type="entry name" value="CLUSTERIN-ASSOCIATED PROTEIN 1"/>
    <property type="match status" value="1"/>
</dbReference>
<feature type="region of interest" description="Disordered" evidence="8">
    <location>
        <begin position="119"/>
        <end position="138"/>
    </location>
</feature>
<dbReference type="InterPro" id="IPR019366">
    <property type="entry name" value="Clusterin-associated_protein-1"/>
</dbReference>
<dbReference type="GO" id="GO:0030992">
    <property type="term" value="C:intraciliary transport particle B"/>
    <property type="evidence" value="ECO:0007669"/>
    <property type="project" value="TreeGrafter"/>
</dbReference>
<evidence type="ECO:0000256" key="1">
    <source>
        <dbReference type="ARBA" id="ARBA00004138"/>
    </source>
</evidence>
<dbReference type="AlphaFoldDB" id="A0A0F7U2X2"/>
<feature type="region of interest" description="Disordered" evidence="8">
    <location>
        <begin position="357"/>
        <end position="437"/>
    </location>
</feature>
<evidence type="ECO:0000256" key="8">
    <source>
        <dbReference type="SAM" id="MobiDB-lite"/>
    </source>
</evidence>
<proteinExistence type="inferred from homology"/>
<feature type="compositionally biased region" description="Acidic residues" evidence="8">
    <location>
        <begin position="358"/>
        <end position="368"/>
    </location>
</feature>
<feature type="region of interest" description="Disordered" evidence="8">
    <location>
        <begin position="476"/>
        <end position="600"/>
    </location>
</feature>
<comment type="subcellular location">
    <subcellularLocation>
        <location evidence="1">Cell projection</location>
        <location evidence="1">Cilium</location>
    </subcellularLocation>
</comment>
<feature type="coiled-coil region" evidence="7">
    <location>
        <begin position="237"/>
        <end position="282"/>
    </location>
</feature>
<feature type="compositionally biased region" description="Basic and acidic residues" evidence="8">
    <location>
        <begin position="519"/>
        <end position="530"/>
    </location>
</feature>
<organism evidence="9">
    <name type="scientific">Neospora caninum (strain Liverpool)</name>
    <dbReference type="NCBI Taxonomy" id="572307"/>
    <lineage>
        <taxon>Eukaryota</taxon>
        <taxon>Sar</taxon>
        <taxon>Alveolata</taxon>
        <taxon>Apicomplexa</taxon>
        <taxon>Conoidasida</taxon>
        <taxon>Coccidia</taxon>
        <taxon>Eucoccidiorida</taxon>
        <taxon>Eimeriorina</taxon>
        <taxon>Sarcocystidae</taxon>
        <taxon>Neospora</taxon>
    </lineage>
</organism>
<reference evidence="9" key="1">
    <citation type="journal article" date="2015" name="PLoS ONE">
        <title>Comprehensive Evaluation of Toxoplasma gondii VEG and Neospora caninum LIV Genomes with Tachyzoite Stage Transcriptome and Proteome Defines Novel Transcript Features.</title>
        <authorList>
            <person name="Ramaprasad A."/>
            <person name="Mourier T."/>
            <person name="Naeem R."/>
            <person name="Malas T.B."/>
            <person name="Moussa E."/>
            <person name="Panigrahi A."/>
            <person name="Vermont S.J."/>
            <person name="Otto T.D."/>
            <person name="Wastling J."/>
            <person name="Pain A."/>
        </authorList>
    </citation>
    <scope>NUCLEOTIDE SEQUENCE</scope>
    <source>
        <strain evidence="9">Liverpool</strain>
    </source>
</reference>
<dbReference type="GO" id="GO:0005815">
    <property type="term" value="C:microtubule organizing center"/>
    <property type="evidence" value="ECO:0007669"/>
    <property type="project" value="TreeGrafter"/>
</dbReference>
<accession>A0A0F7U2X2</accession>
<name>A0A0F7U2X2_NEOCL</name>
<evidence type="ECO:0000256" key="6">
    <source>
        <dbReference type="ARBA" id="ARBA00023273"/>
    </source>
</evidence>
<dbReference type="Pfam" id="PF10234">
    <property type="entry name" value="Cluap1"/>
    <property type="match status" value="1"/>
</dbReference>